<feature type="domain" description="ACT" evidence="9">
    <location>
        <begin position="819"/>
        <end position="900"/>
    </location>
</feature>
<evidence type="ECO:0000256" key="8">
    <source>
        <dbReference type="HAMAP-Rule" id="MF_00277"/>
    </source>
</evidence>
<dbReference type="PROSITE" id="PS51671">
    <property type="entry name" value="ACT"/>
    <property type="match status" value="2"/>
</dbReference>
<dbReference type="Pfam" id="PF08335">
    <property type="entry name" value="GlnD_UR_UTase"/>
    <property type="match status" value="1"/>
</dbReference>
<keyword evidence="3" id="KW-0677">Repeat</keyword>
<dbReference type="InterPro" id="IPR006674">
    <property type="entry name" value="HD_domain"/>
</dbReference>
<keyword evidence="12" id="KW-1185">Reference proteome</keyword>
<sequence length="902" mass="103172">MSALRPLPESIQQRLDWESQEQRLRAHSPPDKQTYVDALNHVRLTLETAFAEGCDVTDLVQARAATMDRLLISAWAGMALDQEETLGLAAVGGYGRGDLHPGSDVDILILFQNGISPGIEERLGAFVTFLWDIGLELGHSVRNLEDCSREAAADITVATNLLESRPLTGPESLFSELESRISPERMWNSRAFFCAKLDEQEARHQRFGETAYRLEPNLKESPGGLRDIQMIGWVTQRHFGSSALAELVAHGFLTQAEYHDLMDGQAFLWRVRFALHMLSGRKEDRLLFDYQRRLANLLGFSDHDHNLAVEQFMQQYFRTVMELERLNEMLLQHFSEAILLDETDDDIVPINRRFQARRGFLEITHPRVFRQYPPALLEVFLLLQQHPDLKGIRASTIREIRCHRGLIDDNFRQDLACRSLFMEILRQPHGVTEQLRRMNRYGVLAAYLPAFALIVGRMQYDLFHVFTVDEHTLAVIRNLRRFASSEHDEELPECSRLFRRIPKPELLYLAGLFHDIAKGRGGDHSELGAEEAREFCLRHGLALYDANLVGWLVRAHLLMSLTAQRRDISDPDVIMEFASQVGNTMRLNYLYLLTVADIRGTNPKLWNSWKNSLLNNLYASTQRMLRRGLDNPPDQDELVGEVQTHALELLKSRGVDEEHCFAIWNDFDVDYFLRHSADEIAWHTRAIHEVDEEDLPLVQVRQETARGSTEIFLYTEDHPHLFALTSTALTQLGLDIVDARIITTSSHRTLDTFLVLEDTGQPIDNPFRVQEIGRLLKERLKEPDRRPNMVRRSTPRQLKHFDVPTEVSFAPHTHHLRTVLKISTADRPGLLSRIGIILTDCQVKVHNAKIATAGEQADDVFYISNLDDTPISDPERQALIASRLREALEIGATDPPPRELAV</sequence>
<evidence type="ECO:0000256" key="6">
    <source>
        <dbReference type="ARBA" id="ARBA00023268"/>
    </source>
</evidence>
<dbReference type="EC" id="3.1.4.-" evidence="8"/>
<evidence type="ECO:0000256" key="4">
    <source>
        <dbReference type="ARBA" id="ARBA00022801"/>
    </source>
</evidence>
<keyword evidence="1 8" id="KW-0808">Transferase</keyword>
<dbReference type="CDD" id="cd04899">
    <property type="entry name" value="ACT_ACR-UUR-like_2"/>
    <property type="match status" value="1"/>
</dbReference>
<organism evidence="11 12">
    <name type="scientific">Ectothiorhodospira haloalkaliphila</name>
    <dbReference type="NCBI Taxonomy" id="421628"/>
    <lineage>
        <taxon>Bacteria</taxon>
        <taxon>Pseudomonadati</taxon>
        <taxon>Pseudomonadota</taxon>
        <taxon>Gammaproteobacteria</taxon>
        <taxon>Chromatiales</taxon>
        <taxon>Ectothiorhodospiraceae</taxon>
        <taxon>Ectothiorhodospira</taxon>
    </lineage>
</organism>
<comment type="similarity">
    <text evidence="8">Belongs to the GlnD family.</text>
</comment>
<comment type="caution">
    <text evidence="8">Lacks conserved residue(s) required for the propagation of feature annotation.</text>
</comment>
<dbReference type="CDD" id="cd05401">
    <property type="entry name" value="NT_GlnE_GlnD_like"/>
    <property type="match status" value="1"/>
</dbReference>
<dbReference type="KEGG" id="hhc:M911_05310"/>
<evidence type="ECO:0000313" key="11">
    <source>
        <dbReference type="EMBL" id="AHK78686.1"/>
    </source>
</evidence>
<comment type="domain">
    <text evidence="8">Has four distinct domains: an N-terminal nucleotidyltransferase (NT) domain responsible for UTase activity, a central HD domain that encodes UR activity, and two C-terminal ACT domains that seem to have a role in glutamine sensing.</text>
</comment>
<dbReference type="NCBIfam" id="TIGR01693">
    <property type="entry name" value="UTase_glnD"/>
    <property type="match status" value="1"/>
</dbReference>
<feature type="domain" description="ACT" evidence="9">
    <location>
        <begin position="710"/>
        <end position="788"/>
    </location>
</feature>
<gene>
    <name evidence="8 11" type="primary">glnD</name>
    <name evidence="11" type="ORF">M911_05310</name>
</gene>
<dbReference type="Pfam" id="PF01966">
    <property type="entry name" value="HD"/>
    <property type="match status" value="1"/>
</dbReference>
<dbReference type="SUPFAM" id="SSF109604">
    <property type="entry name" value="HD-domain/PDEase-like"/>
    <property type="match status" value="1"/>
</dbReference>
<dbReference type="GO" id="GO:0008773">
    <property type="term" value="F:[protein-PII] uridylyltransferase activity"/>
    <property type="evidence" value="ECO:0007669"/>
    <property type="project" value="UniProtKB-UniRule"/>
</dbReference>
<keyword evidence="4 8" id="KW-0378">Hydrolase</keyword>
<dbReference type="GO" id="GO:0006808">
    <property type="term" value="P:regulation of nitrogen utilization"/>
    <property type="evidence" value="ECO:0007669"/>
    <property type="project" value="UniProtKB-UniRule"/>
</dbReference>
<keyword evidence="5 8" id="KW-0460">Magnesium</keyword>
<dbReference type="FunFam" id="1.10.3090.10:FF:000005">
    <property type="entry name" value="Bifunctional uridylyltransferase/uridylyl-removing enzyme"/>
    <property type="match status" value="1"/>
</dbReference>
<dbReference type="Pfam" id="PF01909">
    <property type="entry name" value="NTP_transf_2"/>
    <property type="match status" value="1"/>
</dbReference>
<reference evidence="12" key="2">
    <citation type="submission" date="2014-02" db="EMBL/GenBank/DDBJ databases">
        <title>Draft Genome Sequence of extremely halophilic bacteria Halorhodospira halochloris.</title>
        <authorList>
            <person name="Singh K.S."/>
        </authorList>
    </citation>
    <scope>NUCLEOTIDE SEQUENCE [LARGE SCALE GENOMIC DNA]</scope>
    <source>
        <strain evidence="12">A</strain>
    </source>
</reference>
<comment type="cofactor">
    <cofactor evidence="8">
        <name>Mg(2+)</name>
        <dbReference type="ChEBI" id="CHEBI:18420"/>
    </cofactor>
</comment>
<dbReference type="InterPro" id="IPR010043">
    <property type="entry name" value="UTase/UR"/>
</dbReference>
<dbReference type="EMBL" id="CP007268">
    <property type="protein sequence ID" value="AHK78686.1"/>
    <property type="molecule type" value="Genomic_DNA"/>
</dbReference>
<comment type="catalytic activity">
    <reaction evidence="8">
        <text>[protein-PII]-uridylyl-L-tyrosine + H2O = [protein-PII]-L-tyrosine + UMP + H(+)</text>
        <dbReference type="Rhea" id="RHEA:48600"/>
        <dbReference type="Rhea" id="RHEA-COMP:12147"/>
        <dbReference type="Rhea" id="RHEA-COMP:12148"/>
        <dbReference type="ChEBI" id="CHEBI:15377"/>
        <dbReference type="ChEBI" id="CHEBI:15378"/>
        <dbReference type="ChEBI" id="CHEBI:46858"/>
        <dbReference type="ChEBI" id="CHEBI:57865"/>
        <dbReference type="ChEBI" id="CHEBI:90602"/>
    </reaction>
</comment>
<dbReference type="Proteomes" id="UP000019442">
    <property type="component" value="Chromosome"/>
</dbReference>
<dbReference type="PROSITE" id="PS51831">
    <property type="entry name" value="HD"/>
    <property type="match status" value="1"/>
</dbReference>
<comment type="function">
    <text evidence="8">Modifies, by uridylylation and deuridylylation, the PII regulatory proteins (GlnB and homologs), in response to the nitrogen status of the cell that GlnD senses through the glutamine level. Under low glutamine levels, catalyzes the conversion of the PII proteins and UTP to PII-UMP and PPi, while under higher glutamine levels, GlnD hydrolyzes PII-UMP to PII and UMP (deuridylylation). Thus, controls uridylylation state and activity of the PII proteins, and plays an important role in the regulation of nitrogen metabolism.</text>
</comment>
<dbReference type="PANTHER" id="PTHR47320">
    <property type="entry name" value="BIFUNCTIONAL URIDYLYLTRANSFERASE/URIDYLYL-REMOVING ENZYME"/>
    <property type="match status" value="1"/>
</dbReference>
<dbReference type="GO" id="GO:0008081">
    <property type="term" value="F:phosphoric diester hydrolase activity"/>
    <property type="evidence" value="ECO:0007669"/>
    <property type="project" value="UniProtKB-UniRule"/>
</dbReference>
<comment type="catalytic activity">
    <reaction evidence="7">
        <text>guanosine 3',5'-bis(diphosphate) + H2O = GDP + diphosphate + H(+)</text>
        <dbReference type="Rhea" id="RHEA:14253"/>
        <dbReference type="ChEBI" id="CHEBI:15377"/>
        <dbReference type="ChEBI" id="CHEBI:15378"/>
        <dbReference type="ChEBI" id="CHEBI:33019"/>
        <dbReference type="ChEBI" id="CHEBI:58189"/>
        <dbReference type="ChEBI" id="CHEBI:77828"/>
        <dbReference type="EC" id="3.1.7.2"/>
    </reaction>
</comment>
<dbReference type="SUPFAM" id="SSF55021">
    <property type="entry name" value="ACT-like"/>
    <property type="match status" value="2"/>
</dbReference>
<evidence type="ECO:0000259" key="10">
    <source>
        <dbReference type="PROSITE" id="PS51831"/>
    </source>
</evidence>
<dbReference type="InterPro" id="IPR045865">
    <property type="entry name" value="ACT-like_dom_sf"/>
</dbReference>
<dbReference type="SUPFAM" id="SSF81593">
    <property type="entry name" value="Nucleotidyltransferase substrate binding subunit/domain"/>
    <property type="match status" value="1"/>
</dbReference>
<feature type="domain" description="HD" evidence="10">
    <location>
        <begin position="468"/>
        <end position="584"/>
    </location>
</feature>
<dbReference type="CDD" id="cd00077">
    <property type="entry name" value="HDc"/>
    <property type="match status" value="1"/>
</dbReference>
<name>W8KT00_9GAMM</name>
<dbReference type="HOGENOM" id="CLU_012833_0_0_6"/>
<dbReference type="CDD" id="cd04900">
    <property type="entry name" value="ACT_UUR-like_1"/>
    <property type="match status" value="1"/>
</dbReference>
<protein>
    <recommendedName>
        <fullName evidence="8">Bifunctional uridylyltransferase/uridylyl-removing enzyme</fullName>
        <shortName evidence="8">UTase/UR</shortName>
    </recommendedName>
    <alternativeName>
        <fullName evidence="8">Bifunctional [protein-PII] modification enzyme</fullName>
    </alternativeName>
    <alternativeName>
        <fullName evidence="8">Bifunctional nitrogen sensor protein</fullName>
    </alternativeName>
    <domain>
        <recommendedName>
            <fullName evidence="8">[Protein-PII] uridylyltransferase</fullName>
            <shortName evidence="8">PII uridylyltransferase</shortName>
            <shortName evidence="8">UTase</shortName>
            <ecNumber evidence="8">2.7.7.59</ecNumber>
        </recommendedName>
    </domain>
    <domain>
        <recommendedName>
            <fullName evidence="8">[Protein-PII]-UMP uridylyl-removing enzyme</fullName>
            <shortName evidence="8">UR</shortName>
            <ecNumber evidence="8">3.1.4.-</ecNumber>
        </recommendedName>
    </domain>
</protein>
<dbReference type="SUPFAM" id="SSF81301">
    <property type="entry name" value="Nucleotidyltransferase"/>
    <property type="match status" value="1"/>
</dbReference>
<dbReference type="PATRIC" id="fig|1354791.3.peg.1500"/>
<dbReference type="SMART" id="SM00471">
    <property type="entry name" value="HDc"/>
    <property type="match status" value="1"/>
</dbReference>
<evidence type="ECO:0000256" key="2">
    <source>
        <dbReference type="ARBA" id="ARBA00022695"/>
    </source>
</evidence>
<proteinExistence type="inferred from homology"/>
<dbReference type="RefSeq" id="WP_025281070.1">
    <property type="nucleotide sequence ID" value="NZ_CP007268.1"/>
</dbReference>
<dbReference type="Gene3D" id="1.10.3210.10">
    <property type="entry name" value="Hypothetical protein af1432"/>
    <property type="match status" value="1"/>
</dbReference>
<dbReference type="Gene3D" id="1.20.120.330">
    <property type="entry name" value="Nucleotidyltransferases domain 2"/>
    <property type="match status" value="1"/>
</dbReference>
<evidence type="ECO:0000256" key="7">
    <source>
        <dbReference type="ARBA" id="ARBA00047968"/>
    </source>
</evidence>
<dbReference type="AlphaFoldDB" id="W8KT00"/>
<dbReference type="EC" id="2.7.7.59" evidence="8"/>
<dbReference type="HAMAP" id="MF_00277">
    <property type="entry name" value="PII_uridylyl_transf"/>
    <property type="match status" value="1"/>
</dbReference>
<accession>W8KT00</accession>
<feature type="region of interest" description="Uridylyltransferase" evidence="8">
    <location>
        <begin position="1"/>
        <end position="349"/>
    </location>
</feature>
<keyword evidence="2 8" id="KW-0548">Nucleotidyltransferase</keyword>
<comment type="catalytic activity">
    <reaction evidence="8">
        <text>[protein-PII]-L-tyrosine + UTP = [protein-PII]-uridylyl-L-tyrosine + diphosphate</text>
        <dbReference type="Rhea" id="RHEA:13673"/>
        <dbReference type="Rhea" id="RHEA-COMP:12147"/>
        <dbReference type="Rhea" id="RHEA-COMP:12148"/>
        <dbReference type="ChEBI" id="CHEBI:33019"/>
        <dbReference type="ChEBI" id="CHEBI:46398"/>
        <dbReference type="ChEBI" id="CHEBI:46858"/>
        <dbReference type="ChEBI" id="CHEBI:90602"/>
        <dbReference type="EC" id="2.7.7.59"/>
    </reaction>
</comment>
<evidence type="ECO:0000256" key="1">
    <source>
        <dbReference type="ARBA" id="ARBA00022679"/>
    </source>
</evidence>
<dbReference type="InterPro" id="IPR013546">
    <property type="entry name" value="PII_UdlTrfase/GS_AdlTrfase"/>
</dbReference>
<dbReference type="OrthoDB" id="9758038at2"/>
<reference evidence="11 12" key="1">
    <citation type="journal article" date="2014" name="J Genomics">
        <title>Draft Genome Sequence of the Extremely Halophilic Phototrophic Purple Sulfur Bacterium Halorhodospira halochloris.</title>
        <authorList>
            <person name="Singh K.S."/>
            <person name="Kirksey J."/>
            <person name="Hoff W.D."/>
            <person name="Deole R."/>
        </authorList>
    </citation>
    <scope>NUCLEOTIDE SEQUENCE [LARGE SCALE GENOMIC DNA]</scope>
    <source>
        <strain evidence="11 12">A</strain>
    </source>
</reference>
<dbReference type="PIRSF" id="PIRSF006288">
    <property type="entry name" value="PII_uridyltransf"/>
    <property type="match status" value="1"/>
</dbReference>
<dbReference type="InterPro" id="IPR043519">
    <property type="entry name" value="NT_sf"/>
</dbReference>
<evidence type="ECO:0000256" key="3">
    <source>
        <dbReference type="ARBA" id="ARBA00022737"/>
    </source>
</evidence>
<evidence type="ECO:0000256" key="5">
    <source>
        <dbReference type="ARBA" id="ARBA00022842"/>
    </source>
</evidence>
<evidence type="ECO:0000259" key="9">
    <source>
        <dbReference type="PROSITE" id="PS51671"/>
    </source>
</evidence>
<dbReference type="GO" id="GO:0008893">
    <property type="term" value="F:guanosine-3',5'-bis(diphosphate) 3'-diphosphatase activity"/>
    <property type="evidence" value="ECO:0007669"/>
    <property type="project" value="UniProtKB-EC"/>
</dbReference>
<dbReference type="PANTHER" id="PTHR47320:SF1">
    <property type="entry name" value="BIFUNCTIONAL URIDYLYLTRANSFERASE_URIDYLYL-REMOVING ENZYME"/>
    <property type="match status" value="1"/>
</dbReference>
<comment type="activity regulation">
    <text evidence="8">Uridylyltransferase (UTase) activity is inhibited by glutamine, while glutamine activates uridylyl-removing (UR) activity.</text>
</comment>
<dbReference type="InterPro" id="IPR003607">
    <property type="entry name" value="HD/PDEase_dom"/>
</dbReference>
<dbReference type="InterPro" id="IPR002934">
    <property type="entry name" value="Polymerase_NTP_transf_dom"/>
</dbReference>
<evidence type="ECO:0000313" key="12">
    <source>
        <dbReference type="Proteomes" id="UP000019442"/>
    </source>
</evidence>
<keyword evidence="6 8" id="KW-0511">Multifunctional enzyme</keyword>
<dbReference type="InterPro" id="IPR002912">
    <property type="entry name" value="ACT_dom"/>
</dbReference>